<dbReference type="Pfam" id="PF05191">
    <property type="entry name" value="ADK_lid"/>
    <property type="match status" value="1"/>
</dbReference>
<keyword evidence="11" id="KW-1185">Reference proteome</keyword>
<keyword evidence="3 7" id="KW-0547">Nucleotide-binding</keyword>
<feature type="binding site" evidence="7">
    <location>
        <begin position="133"/>
        <end position="135"/>
    </location>
    <ligand>
        <name>AMP</name>
        <dbReference type="ChEBI" id="CHEBI:456215"/>
    </ligand>
</feature>
<evidence type="ECO:0000256" key="7">
    <source>
        <dbReference type="HAMAP-Rule" id="MF_03169"/>
    </source>
</evidence>
<comment type="domain">
    <text evidence="7">Consists of three domains, a large central CORE domain and two small peripheral domains, NMPbind and LID, which undergo movements during catalysis. The LID domain closes over the site of phosphoryl transfer upon GTP binding. Assembling and dissambling the active center during each catalytic cycle provides an effective means to prevent GTP hydrolysis.</text>
</comment>
<feature type="binding site" evidence="7">
    <location>
        <position position="232"/>
    </location>
    <ligand>
        <name>AMP</name>
        <dbReference type="ChEBI" id="CHEBI:456215"/>
    </ligand>
</feature>
<dbReference type="GO" id="GO:0005759">
    <property type="term" value="C:mitochondrial matrix"/>
    <property type="evidence" value="ECO:0007669"/>
    <property type="project" value="UniProtKB-SubCell"/>
</dbReference>
<comment type="catalytic activity">
    <reaction evidence="7">
        <text>a ribonucleoside 5'-triphosphate + AMP = a ribonucleoside 5'-diphosphate + ADP</text>
        <dbReference type="Rhea" id="RHEA:13749"/>
        <dbReference type="ChEBI" id="CHEBI:57930"/>
        <dbReference type="ChEBI" id="CHEBI:61557"/>
        <dbReference type="ChEBI" id="CHEBI:456215"/>
        <dbReference type="ChEBI" id="CHEBI:456216"/>
        <dbReference type="EC" id="2.7.4.10"/>
    </reaction>
</comment>
<evidence type="ECO:0000256" key="2">
    <source>
        <dbReference type="ARBA" id="ARBA00022679"/>
    </source>
</evidence>
<accession>A0ABD3RCX5</accession>
<dbReference type="CDD" id="cd01428">
    <property type="entry name" value="ADK"/>
    <property type="match status" value="1"/>
</dbReference>
<feature type="binding site" evidence="7">
    <location>
        <begin position="85"/>
        <end position="90"/>
    </location>
    <ligand>
        <name>GTP</name>
        <dbReference type="ChEBI" id="CHEBI:37565"/>
    </ligand>
</feature>
<comment type="caution">
    <text evidence="10">The sequence shown here is derived from an EMBL/GenBank/DDBJ whole genome shotgun (WGS) entry which is preliminary data.</text>
</comment>
<dbReference type="FunFam" id="3.40.50.300:FF:000106">
    <property type="entry name" value="Adenylate kinase mitochondrial"/>
    <property type="match status" value="1"/>
</dbReference>
<reference evidence="10 11" key="1">
    <citation type="submission" date="2024-10" db="EMBL/GenBank/DDBJ databases">
        <title>Updated reference genomes for cyclostephanoid diatoms.</title>
        <authorList>
            <person name="Roberts W.R."/>
            <person name="Alverson A.J."/>
        </authorList>
    </citation>
    <scope>NUCLEOTIDE SEQUENCE [LARGE SCALE GENOMIC DNA]</scope>
    <source>
        <strain evidence="10 11">AJA228-03</strain>
    </source>
</reference>
<feature type="binding site" evidence="7">
    <location>
        <position position="272"/>
    </location>
    <ligand>
        <name>GTP</name>
        <dbReference type="ChEBI" id="CHEBI:37565"/>
    </ligand>
</feature>
<dbReference type="HAMAP" id="MF_03169">
    <property type="entry name" value="Adenylate_kinase_AK3"/>
    <property type="match status" value="1"/>
</dbReference>
<keyword evidence="5 7" id="KW-0496">Mitochondrion</keyword>
<dbReference type="GO" id="GO:0006172">
    <property type="term" value="P:ADP biosynthetic process"/>
    <property type="evidence" value="ECO:0007669"/>
    <property type="project" value="UniProtKB-UniRule"/>
</dbReference>
<dbReference type="Proteomes" id="UP001530377">
    <property type="component" value="Unassembled WGS sequence"/>
</dbReference>
<comment type="similarity">
    <text evidence="7">Belongs to the adenylate kinase family. AK3 subfamily.</text>
</comment>
<feature type="region of interest" description="NMPbind" evidence="7">
    <location>
        <begin position="106"/>
        <end position="135"/>
    </location>
</feature>
<evidence type="ECO:0000256" key="6">
    <source>
        <dbReference type="ARBA" id="ARBA00023134"/>
    </source>
</evidence>
<dbReference type="SUPFAM" id="SSF52540">
    <property type="entry name" value="P-loop containing nucleoside triphosphate hydrolases"/>
    <property type="match status" value="1"/>
</dbReference>
<feature type="binding site" evidence="7">
    <location>
        <position position="169"/>
    </location>
    <ligand>
        <name>AMP</name>
        <dbReference type="ChEBI" id="CHEBI:456215"/>
    </ligand>
</feature>
<dbReference type="SUPFAM" id="SSF57774">
    <property type="entry name" value="Microbial and mitochondrial ADK, insert 'zinc finger' domain"/>
    <property type="match status" value="1"/>
</dbReference>
<feature type="region of interest" description="LID" evidence="7">
    <location>
        <begin position="198"/>
        <end position="235"/>
    </location>
</feature>
<feature type="binding site" evidence="7">
    <location>
        <position position="107"/>
    </location>
    <ligand>
        <name>AMP</name>
        <dbReference type="ChEBI" id="CHEBI:456215"/>
    </ligand>
</feature>
<dbReference type="PANTHER" id="PTHR23359">
    <property type="entry name" value="NUCLEOTIDE KINASE"/>
    <property type="match status" value="1"/>
</dbReference>
<evidence type="ECO:0000313" key="11">
    <source>
        <dbReference type="Proteomes" id="UP001530377"/>
    </source>
</evidence>
<name>A0ABD3RCX5_9STRA</name>
<feature type="binding site" evidence="7">
    <location>
        <begin position="208"/>
        <end position="209"/>
    </location>
    <ligand>
        <name>GTP</name>
        <dbReference type="ChEBI" id="CHEBI:37565"/>
    </ligand>
</feature>
<dbReference type="InterPro" id="IPR006259">
    <property type="entry name" value="Adenyl_kin_sub"/>
</dbReference>
<keyword evidence="6 7" id="KW-0342">GTP-binding</keyword>
<dbReference type="PROSITE" id="PS00113">
    <property type="entry name" value="ADENYLATE_KINASE"/>
    <property type="match status" value="1"/>
</dbReference>
<feature type="binding site" evidence="7">
    <location>
        <position position="243"/>
    </location>
    <ligand>
        <name>AMP</name>
        <dbReference type="ChEBI" id="CHEBI:456215"/>
    </ligand>
</feature>
<gene>
    <name evidence="10" type="ORF">ACHAXA_008167</name>
</gene>
<comment type="function">
    <text evidence="7">Involved in maintaining the homeostasis of cellular nucleotides by catalyzing the interconversion of nucleoside phosphates. Has GTP:AMP phosphotransferase and ITP:AMP phosphotransferase activities.</text>
</comment>
<organism evidence="10 11">
    <name type="scientific">Cyclostephanos tholiformis</name>
    <dbReference type="NCBI Taxonomy" id="382380"/>
    <lineage>
        <taxon>Eukaryota</taxon>
        <taxon>Sar</taxon>
        <taxon>Stramenopiles</taxon>
        <taxon>Ochrophyta</taxon>
        <taxon>Bacillariophyta</taxon>
        <taxon>Coscinodiscophyceae</taxon>
        <taxon>Thalassiosirophycidae</taxon>
        <taxon>Stephanodiscales</taxon>
        <taxon>Stephanodiscaceae</taxon>
        <taxon>Cyclostephanos</taxon>
    </lineage>
</organism>
<dbReference type="InterPro" id="IPR028586">
    <property type="entry name" value="AK3/Ak4_mitochondrial"/>
</dbReference>
<feature type="binding site" evidence="7">
    <location>
        <position position="199"/>
    </location>
    <ligand>
        <name>GTP</name>
        <dbReference type="ChEBI" id="CHEBI:37565"/>
    </ligand>
</feature>
<dbReference type="HAMAP" id="MF_00235">
    <property type="entry name" value="Adenylate_kinase_Adk"/>
    <property type="match status" value="1"/>
</dbReference>
<dbReference type="GO" id="GO:0046039">
    <property type="term" value="P:GTP metabolic process"/>
    <property type="evidence" value="ECO:0007669"/>
    <property type="project" value="UniProtKB-UniRule"/>
</dbReference>
<comment type="subcellular location">
    <subcellularLocation>
        <location evidence="1 7">Mitochondrion matrix</location>
    </subcellularLocation>
</comment>
<evidence type="ECO:0000256" key="1">
    <source>
        <dbReference type="ARBA" id="ARBA00004305"/>
    </source>
</evidence>
<dbReference type="PRINTS" id="PR00094">
    <property type="entry name" value="ADENYLTKNASE"/>
</dbReference>
<comment type="subunit">
    <text evidence="7">Monomer.</text>
</comment>
<protein>
    <recommendedName>
        <fullName evidence="7">GTP:AMP phosphotransferase, mitochondrial</fullName>
        <ecNumber evidence="7">2.7.4.10</ecNumber>
    </recommendedName>
    <alternativeName>
        <fullName evidence="7">Adenylate kinase 3</fullName>
        <shortName evidence="7">AK 3</shortName>
    </alternativeName>
</protein>
<evidence type="ECO:0000313" key="10">
    <source>
        <dbReference type="EMBL" id="KAL3810643.1"/>
    </source>
</evidence>
<evidence type="ECO:0000256" key="3">
    <source>
        <dbReference type="ARBA" id="ARBA00022741"/>
    </source>
</evidence>
<dbReference type="InterPro" id="IPR007862">
    <property type="entry name" value="Adenylate_kinase_lid-dom"/>
</dbReference>
<keyword evidence="4 7" id="KW-0418">Kinase</keyword>
<proteinExistence type="inferred from homology"/>
<dbReference type="GO" id="GO:0046041">
    <property type="term" value="P:ITP metabolic process"/>
    <property type="evidence" value="ECO:0007669"/>
    <property type="project" value="UniProtKB-UniRule"/>
</dbReference>
<dbReference type="InterPro" id="IPR036193">
    <property type="entry name" value="ADK_active_lid_dom_sf"/>
</dbReference>
<dbReference type="GO" id="GO:0046899">
    <property type="term" value="F:nucleoside triphosphate adenylate kinase activity"/>
    <property type="evidence" value="ECO:0007669"/>
    <property type="project" value="UniProtKB-UniRule"/>
</dbReference>
<sequence>MMQSVLLTPTGRNFGNVVYRGGHAMMASSSASYSPTSSSSNNYNASSSGTTSRSLASIAVPRRCSSSSSALLSSSHSLLILGKPGGGKGTISGKILDDFPQFRHVSTGDELRRHVRNGTELGMEAKKYMDEGCLVPDRVMIDLVMGDAIEAIKSGQSLLLDGFPRTMEQAVALDRNLDVDLVINLCVPNDVIIDRISDRWIHPSSGRIYSYSYRPPKNAGYDDETGEPLVQRDDDKPESVLRRLEKYEAVTRPLVKYYEEKGVIQTFRGTMSDVIYPEVKRWLDDQLSEDINHPTLDSGFGMKKANA</sequence>
<evidence type="ECO:0000256" key="8">
    <source>
        <dbReference type="SAM" id="MobiDB-lite"/>
    </source>
</evidence>
<dbReference type="Gene3D" id="3.40.50.300">
    <property type="entry name" value="P-loop containing nucleotide triphosphate hydrolases"/>
    <property type="match status" value="1"/>
</dbReference>
<feature type="binding site" evidence="7">
    <location>
        <position position="112"/>
    </location>
    <ligand>
        <name>AMP</name>
        <dbReference type="ChEBI" id="CHEBI:456215"/>
    </ligand>
</feature>
<dbReference type="InterPro" id="IPR033690">
    <property type="entry name" value="Adenylat_kinase_CS"/>
</dbReference>
<keyword evidence="2 7" id="KW-0808">Transferase</keyword>
<dbReference type="NCBIfam" id="TIGR01351">
    <property type="entry name" value="adk"/>
    <property type="match status" value="1"/>
</dbReference>
<feature type="region of interest" description="Disordered" evidence="8">
    <location>
        <begin position="29"/>
        <end position="50"/>
    </location>
</feature>
<evidence type="ECO:0000256" key="4">
    <source>
        <dbReference type="ARBA" id="ARBA00022777"/>
    </source>
</evidence>
<evidence type="ECO:0000259" key="9">
    <source>
        <dbReference type="Pfam" id="PF05191"/>
    </source>
</evidence>
<dbReference type="Pfam" id="PF00406">
    <property type="entry name" value="ADK"/>
    <property type="match status" value="1"/>
</dbReference>
<dbReference type="InterPro" id="IPR000850">
    <property type="entry name" value="Adenylat/UMP-CMP_kin"/>
</dbReference>
<dbReference type="InterPro" id="IPR027417">
    <property type="entry name" value="P-loop_NTPase"/>
</dbReference>
<dbReference type="GO" id="GO:0005525">
    <property type="term" value="F:GTP binding"/>
    <property type="evidence" value="ECO:0007669"/>
    <property type="project" value="UniProtKB-KW"/>
</dbReference>
<dbReference type="EMBL" id="JALLPB020000314">
    <property type="protein sequence ID" value="KAL3810643.1"/>
    <property type="molecule type" value="Genomic_DNA"/>
</dbReference>
<dbReference type="AlphaFoldDB" id="A0ABD3RCX5"/>
<feature type="domain" description="Adenylate kinase active site lid" evidence="9">
    <location>
        <begin position="199"/>
        <end position="234"/>
    </location>
</feature>
<feature type="binding site" evidence="7">
    <location>
        <begin position="162"/>
        <end position="165"/>
    </location>
    <ligand>
        <name>AMP</name>
        <dbReference type="ChEBI" id="CHEBI:456215"/>
    </ligand>
</feature>
<dbReference type="EC" id="2.7.4.10" evidence="7"/>
<evidence type="ECO:0000256" key="5">
    <source>
        <dbReference type="ARBA" id="ARBA00023128"/>
    </source>
</evidence>
<dbReference type="GO" id="GO:0046033">
    <property type="term" value="P:AMP metabolic process"/>
    <property type="evidence" value="ECO:0007669"/>
    <property type="project" value="UniProtKB-UniRule"/>
</dbReference>